<dbReference type="InterPro" id="IPR010982">
    <property type="entry name" value="Lambda_DNA-bd_dom_sf"/>
</dbReference>
<sequence length="82" mass="9489">MTKQYVDKELLNVIALALKSVRARQNVTLEVFYFDTGIHLARIEKGETNITVSTLSQICHYFNISLKDFFEVVEQLQNLNQP</sequence>
<dbReference type="SMART" id="SM00530">
    <property type="entry name" value="HTH_XRE"/>
    <property type="match status" value="1"/>
</dbReference>
<dbReference type="Proteomes" id="UP001574170">
    <property type="component" value="Unassembled WGS sequence"/>
</dbReference>
<reference evidence="2 3" key="1">
    <citation type="submission" date="2024-04" db="EMBL/GenBank/DDBJ databases">
        <title>New Clade of Flavobacterium.</title>
        <authorList>
            <person name="Matos L."/>
            <person name="Proenca D.N."/>
            <person name="Fransisco R.M."/>
            <person name="Chung A.P."/>
            <person name="Maccario L."/>
            <person name="Sorensen S.J."/>
            <person name="Morais P.V."/>
        </authorList>
    </citation>
    <scope>NUCLEOTIDE SEQUENCE [LARGE SCALE GENOMIC DNA]</scope>
    <source>
        <strain evidence="2 3">FBOR7N2.3</strain>
    </source>
</reference>
<gene>
    <name evidence="2" type="ORF">AAGV33_02475</name>
</gene>
<proteinExistence type="predicted"/>
<name>A0ABV4TGL7_9FLAO</name>
<evidence type="ECO:0000313" key="3">
    <source>
        <dbReference type="Proteomes" id="UP001574170"/>
    </source>
</evidence>
<dbReference type="InterPro" id="IPR001387">
    <property type="entry name" value="Cro/C1-type_HTH"/>
</dbReference>
<dbReference type="SUPFAM" id="SSF47413">
    <property type="entry name" value="lambda repressor-like DNA-binding domains"/>
    <property type="match status" value="1"/>
</dbReference>
<organism evidence="2 3">
    <name type="scientific">Flavobacterium magnesitis</name>
    <dbReference type="NCBI Taxonomy" id="3138077"/>
    <lineage>
        <taxon>Bacteria</taxon>
        <taxon>Pseudomonadati</taxon>
        <taxon>Bacteroidota</taxon>
        <taxon>Flavobacteriia</taxon>
        <taxon>Flavobacteriales</taxon>
        <taxon>Flavobacteriaceae</taxon>
        <taxon>Flavobacterium</taxon>
    </lineage>
</organism>
<feature type="domain" description="HTH cro/C1-type" evidence="1">
    <location>
        <begin position="18"/>
        <end position="69"/>
    </location>
</feature>
<accession>A0ABV4TGL7</accession>
<dbReference type="PROSITE" id="PS50943">
    <property type="entry name" value="HTH_CROC1"/>
    <property type="match status" value="1"/>
</dbReference>
<evidence type="ECO:0000259" key="1">
    <source>
        <dbReference type="PROSITE" id="PS50943"/>
    </source>
</evidence>
<keyword evidence="3" id="KW-1185">Reference proteome</keyword>
<comment type="caution">
    <text evidence="2">The sequence shown here is derived from an EMBL/GenBank/DDBJ whole genome shotgun (WGS) entry which is preliminary data.</text>
</comment>
<dbReference type="Pfam" id="PF01381">
    <property type="entry name" value="HTH_3"/>
    <property type="match status" value="1"/>
</dbReference>
<dbReference type="Gene3D" id="1.10.260.40">
    <property type="entry name" value="lambda repressor-like DNA-binding domains"/>
    <property type="match status" value="1"/>
</dbReference>
<dbReference type="RefSeq" id="WP_373390334.1">
    <property type="nucleotide sequence ID" value="NZ_JBCFQK010000002.1"/>
</dbReference>
<evidence type="ECO:0000313" key="2">
    <source>
        <dbReference type="EMBL" id="MFA9193255.1"/>
    </source>
</evidence>
<protein>
    <submittedName>
        <fullName evidence="2">Helix-turn-helix transcriptional regulator</fullName>
    </submittedName>
</protein>
<dbReference type="EMBL" id="JBCFQK010000002">
    <property type="protein sequence ID" value="MFA9193255.1"/>
    <property type="molecule type" value="Genomic_DNA"/>
</dbReference>